<organism evidence="2 3">
    <name type="scientific">Moniliophthora roreri</name>
    <name type="common">Frosty pod rot fungus</name>
    <name type="synonym">Monilia roreri</name>
    <dbReference type="NCBI Taxonomy" id="221103"/>
    <lineage>
        <taxon>Eukaryota</taxon>
        <taxon>Fungi</taxon>
        <taxon>Dikarya</taxon>
        <taxon>Basidiomycota</taxon>
        <taxon>Agaricomycotina</taxon>
        <taxon>Agaricomycetes</taxon>
        <taxon>Agaricomycetidae</taxon>
        <taxon>Agaricales</taxon>
        <taxon>Marasmiineae</taxon>
        <taxon>Marasmiaceae</taxon>
        <taxon>Moniliophthora</taxon>
    </lineage>
</organism>
<evidence type="ECO:0000313" key="3">
    <source>
        <dbReference type="Proteomes" id="UP000054988"/>
    </source>
</evidence>
<dbReference type="Proteomes" id="UP000054988">
    <property type="component" value="Unassembled WGS sequence"/>
</dbReference>
<feature type="compositionally biased region" description="Basic residues" evidence="1">
    <location>
        <begin position="1016"/>
        <end position="1025"/>
    </location>
</feature>
<reference evidence="2 3" key="1">
    <citation type="submission" date="2015-12" db="EMBL/GenBank/DDBJ databases">
        <title>Draft genome sequence of Moniliophthora roreri, the causal agent of frosty pod rot of cacao.</title>
        <authorList>
            <person name="Aime M.C."/>
            <person name="Diaz-Valderrama J.R."/>
            <person name="Kijpornyongpan T."/>
            <person name="Phillips-Mora W."/>
        </authorList>
    </citation>
    <scope>NUCLEOTIDE SEQUENCE [LARGE SCALE GENOMIC DNA]</scope>
    <source>
        <strain evidence="2 3">MCA 2952</strain>
    </source>
</reference>
<comment type="caution">
    <text evidence="2">The sequence shown here is derived from an EMBL/GenBank/DDBJ whole genome shotgun (WGS) entry which is preliminary data.</text>
</comment>
<evidence type="ECO:0000256" key="1">
    <source>
        <dbReference type="SAM" id="MobiDB-lite"/>
    </source>
</evidence>
<dbReference type="InterPro" id="IPR027417">
    <property type="entry name" value="P-loop_NTPase"/>
</dbReference>
<feature type="region of interest" description="Disordered" evidence="1">
    <location>
        <begin position="940"/>
        <end position="963"/>
    </location>
</feature>
<gene>
    <name evidence="2" type="ORF">WG66_15492</name>
</gene>
<dbReference type="EMBL" id="LATX01002280">
    <property type="protein sequence ID" value="KTB31930.1"/>
    <property type="molecule type" value="Genomic_DNA"/>
</dbReference>
<feature type="region of interest" description="Disordered" evidence="1">
    <location>
        <begin position="885"/>
        <end position="912"/>
    </location>
</feature>
<feature type="region of interest" description="Disordered" evidence="1">
    <location>
        <begin position="752"/>
        <end position="782"/>
    </location>
</feature>
<dbReference type="SUPFAM" id="SSF52540">
    <property type="entry name" value="P-loop containing nucleoside triphosphate hydrolases"/>
    <property type="match status" value="1"/>
</dbReference>
<evidence type="ECO:0000313" key="2">
    <source>
        <dbReference type="EMBL" id="KTB31930.1"/>
    </source>
</evidence>
<sequence>MSSEPSLAEKIHRFMVRVEPHINRLVSDIGDPKLKLWVPAPQFRSLDPPVHRFLDELKLPATFDAPHQPNLLLHDLGSMEREALSYSLKSVFIPKGHMLLVNVSGSGKTRIVLEGLLRNWGFYFICGDDGTLIGSTDLADALDAIPKDPKFTKDLRSISMVSADKALQMALETNRQIAASKLSEVMLARLIIFNQFLQSMELHIQQQGRPDTLPYIKKWLYLQLNPGTLHPDDEDIFVSLTASFSGSTIESLESEISRARDSVLQRLMRQTGRSHFYIVIDEAQEAASSFPNAFMSAKNVGFRPILREVVYQWTNLLNMRTRNLNMSFVVTGTGVSVKHLTEAIGSASFKHRSHKFLESSATGAFDSREEQETYVARYVPPEVLDTDLGRKLLDRMWHWLRGRYRLTASFLTCLIENCYYKPHALLDRFIETTAEFKPLDYDPSSISETTYPLPSLVDHIMSAPTADFEKLEGSKKNAFRAIVLKTVYEYTLKSTVSHIPGDDGASLLQFGFARIPSFQSTVQMDERLMLLSCLKWANPNLDDECPSLYSHVVDHLQLHSATGSENGFEQYLSYYFAMVFGEFTPLCRIFDFLDDTHPLRGRRAKLVALKSYLQPSTNTVYYEEGITRISSDGDTRGHILGCASSLGRAHNRKDPRGDFERWLRFEYTEPFYFPDNTAAADIMFGLKLEGTRAARVSYIWVAVQSKLHQGRPAIPDTPHNIKGYTNKNLLYLEHSTLSEAIDTTTPRRFSLFLDDPDDDSDQPIAGPSDINKQDETAERKRKRDRILDAMKGLPNRAARKFAGEFSCLRVVASWPAITDLKRFVQRKRNWQDPDFGGGHPLACLNRDVFVDLTKDLSPTNILTLYEKKKRSHLLGEVHEIGLASGLRDREEDAPGSQDDVPQSQAPEPGPEVDYAVQLDDETTFESQHLYVNRTSSVSSSLVGTVSPMGMQSQNPGSAGPQLSGAVAMDIDSRNATTALSQPGSSPEIQPQPVITQSRGPVVRGKTKVRASQPAKTKPKEKRRTTYKYEKEKDVSETRKGKQPATASTLMPAPRKSARIDL</sequence>
<feature type="region of interest" description="Disordered" evidence="1">
    <location>
        <begin position="976"/>
        <end position="1061"/>
    </location>
</feature>
<dbReference type="AlphaFoldDB" id="A0A0W0F6G0"/>
<proteinExistence type="predicted"/>
<name>A0A0W0F6G0_MONRR</name>
<feature type="compositionally biased region" description="Basic and acidic residues" evidence="1">
    <location>
        <begin position="1026"/>
        <end position="1039"/>
    </location>
</feature>
<protein>
    <submittedName>
        <fullName evidence="2">Uncharacterized protein</fullName>
    </submittedName>
</protein>
<accession>A0A0W0F6G0</accession>
<feature type="compositionally biased region" description="Polar residues" evidence="1">
    <location>
        <begin position="976"/>
        <end position="998"/>
    </location>
</feature>